<keyword evidence="1" id="KW-1133">Transmembrane helix</keyword>
<dbReference type="AlphaFoldDB" id="A0A5M3X644"/>
<protein>
    <recommendedName>
        <fullName evidence="4">DUF389 domain-containing protein</fullName>
    </recommendedName>
</protein>
<name>A0A5M3X644_9ACTN</name>
<keyword evidence="3" id="KW-1185">Reference proteome</keyword>
<feature type="transmembrane region" description="Helical" evidence="1">
    <location>
        <begin position="284"/>
        <end position="305"/>
    </location>
</feature>
<feature type="transmembrane region" description="Helical" evidence="1">
    <location>
        <begin position="183"/>
        <end position="209"/>
    </location>
</feature>
<feature type="transmembrane region" description="Helical" evidence="1">
    <location>
        <begin position="229"/>
        <end position="247"/>
    </location>
</feature>
<dbReference type="Pfam" id="PF04087">
    <property type="entry name" value="DUF389"/>
    <property type="match status" value="1"/>
</dbReference>
<reference evidence="2 3" key="1">
    <citation type="submission" date="2019-10" db="EMBL/GenBank/DDBJ databases">
        <title>Whole genome shotgun sequence of Acrocarpospora macrocephala NBRC 16266.</title>
        <authorList>
            <person name="Ichikawa N."/>
            <person name="Kimura A."/>
            <person name="Kitahashi Y."/>
            <person name="Komaki H."/>
            <person name="Oguchi A."/>
        </authorList>
    </citation>
    <scope>NUCLEOTIDE SEQUENCE [LARGE SCALE GENOMIC DNA]</scope>
    <source>
        <strain evidence="2 3">NBRC 16266</strain>
    </source>
</reference>
<dbReference type="InterPro" id="IPR005240">
    <property type="entry name" value="DUF389"/>
</dbReference>
<evidence type="ECO:0000313" key="3">
    <source>
        <dbReference type="Proteomes" id="UP000331127"/>
    </source>
</evidence>
<keyword evidence="1" id="KW-0812">Transmembrane</keyword>
<accession>A0A5M3X644</accession>
<dbReference type="PANTHER" id="PTHR20992">
    <property type="entry name" value="AT15442P-RELATED"/>
    <property type="match status" value="1"/>
</dbReference>
<feature type="transmembrane region" description="Helical" evidence="1">
    <location>
        <begin position="148"/>
        <end position="171"/>
    </location>
</feature>
<feature type="transmembrane region" description="Helical" evidence="1">
    <location>
        <begin position="123"/>
        <end position="142"/>
    </location>
</feature>
<proteinExistence type="predicted"/>
<keyword evidence="1" id="KW-0472">Membrane</keyword>
<dbReference type="PANTHER" id="PTHR20992:SF9">
    <property type="entry name" value="AT15442P-RELATED"/>
    <property type="match status" value="1"/>
</dbReference>
<dbReference type="EMBL" id="BLAE01000093">
    <property type="protein sequence ID" value="GES16136.1"/>
    <property type="molecule type" value="Genomic_DNA"/>
</dbReference>
<comment type="caution">
    <text evidence="2">The sequence shown here is derived from an EMBL/GenBank/DDBJ whole genome shotgun (WGS) entry which is preliminary data.</text>
</comment>
<evidence type="ECO:0000313" key="2">
    <source>
        <dbReference type="EMBL" id="GES16136.1"/>
    </source>
</evidence>
<organism evidence="2 3">
    <name type="scientific">Acrocarpospora macrocephala</name>
    <dbReference type="NCBI Taxonomy" id="150177"/>
    <lineage>
        <taxon>Bacteria</taxon>
        <taxon>Bacillati</taxon>
        <taxon>Actinomycetota</taxon>
        <taxon>Actinomycetes</taxon>
        <taxon>Streptosporangiales</taxon>
        <taxon>Streptosporangiaceae</taxon>
        <taxon>Acrocarpospora</taxon>
    </lineage>
</organism>
<gene>
    <name evidence="2" type="ORF">Amac_097340</name>
</gene>
<sequence>MPDCPFRREYCVLVLHLRVISPREHTDAAVALLRQSPGLTNLVVLPGVAQEPPGDLLMFDLAREAANEVIEHLTKLGMSIAVENVDLMLSDAADRAEQEAPGQGEDAVVWEELAQRVDDDTRITWAFLTFLAIATQIAGIGVVVGSPILIVGAMVLGPEFGAIAAISFGLLRRRPHLIARAVRALAVGFAVAMAITFACALVSTWLGWIDATMLDSHPEVEFIVKPDKWSFIVALLAGTAGVLSITAGKSSALVGVFISVTTVPAAGYASVALALGAWGDVGASALQLAVNILGMIVAGTLTLLTQHYLGARYHRAVPLTHRGRGRREQPPPFD</sequence>
<dbReference type="Proteomes" id="UP000331127">
    <property type="component" value="Unassembled WGS sequence"/>
</dbReference>
<evidence type="ECO:0008006" key="4">
    <source>
        <dbReference type="Google" id="ProtNLM"/>
    </source>
</evidence>
<evidence type="ECO:0000256" key="1">
    <source>
        <dbReference type="SAM" id="Phobius"/>
    </source>
</evidence>
<feature type="transmembrane region" description="Helical" evidence="1">
    <location>
        <begin position="254"/>
        <end position="278"/>
    </location>
</feature>